<feature type="signal peptide" evidence="5">
    <location>
        <begin position="1"/>
        <end position="23"/>
    </location>
</feature>
<organism evidence="7 8">
    <name type="scientific">Bythopirellula polymerisocia</name>
    <dbReference type="NCBI Taxonomy" id="2528003"/>
    <lineage>
        <taxon>Bacteria</taxon>
        <taxon>Pseudomonadati</taxon>
        <taxon>Planctomycetota</taxon>
        <taxon>Planctomycetia</taxon>
        <taxon>Pirellulales</taxon>
        <taxon>Lacipirellulaceae</taxon>
        <taxon>Bythopirellula</taxon>
    </lineage>
</organism>
<dbReference type="InterPro" id="IPR050465">
    <property type="entry name" value="UPF0194_transport"/>
</dbReference>
<dbReference type="InterPro" id="IPR058627">
    <property type="entry name" value="MdtA-like_C"/>
</dbReference>
<evidence type="ECO:0000313" key="8">
    <source>
        <dbReference type="Proteomes" id="UP000318437"/>
    </source>
</evidence>
<feature type="region of interest" description="Disordered" evidence="4">
    <location>
        <begin position="40"/>
        <end position="117"/>
    </location>
</feature>
<dbReference type="OrthoDB" id="243506at2"/>
<dbReference type="Gene3D" id="2.40.30.170">
    <property type="match status" value="1"/>
</dbReference>
<evidence type="ECO:0000256" key="1">
    <source>
        <dbReference type="ARBA" id="ARBA00004196"/>
    </source>
</evidence>
<dbReference type="Gene3D" id="2.40.50.100">
    <property type="match status" value="1"/>
</dbReference>
<evidence type="ECO:0000313" key="7">
    <source>
        <dbReference type="EMBL" id="TWU22611.1"/>
    </source>
</evidence>
<feature type="compositionally biased region" description="Basic and acidic residues" evidence="4">
    <location>
        <begin position="557"/>
        <end position="575"/>
    </location>
</feature>
<accession>A0A5C6CH54</accession>
<proteinExistence type="predicted"/>
<feature type="domain" description="Multidrug resistance protein MdtA-like C-terminal permuted SH3" evidence="6">
    <location>
        <begin position="504"/>
        <end position="561"/>
    </location>
</feature>
<evidence type="ECO:0000256" key="5">
    <source>
        <dbReference type="SAM" id="SignalP"/>
    </source>
</evidence>
<dbReference type="Gene3D" id="2.40.420.20">
    <property type="match status" value="1"/>
</dbReference>
<keyword evidence="2 3" id="KW-0175">Coiled coil</keyword>
<protein>
    <submittedName>
        <fullName evidence="7">Multidrug efflux system subunit MdtA</fullName>
    </submittedName>
</protein>
<feature type="coiled-coil region" evidence="3">
    <location>
        <begin position="248"/>
        <end position="305"/>
    </location>
</feature>
<gene>
    <name evidence="7" type="ORF">Pla144_40710</name>
</gene>
<dbReference type="PANTHER" id="PTHR32347:SF14">
    <property type="entry name" value="EFFLUX SYSTEM COMPONENT YKNX-RELATED"/>
    <property type="match status" value="1"/>
</dbReference>
<feature type="region of interest" description="Disordered" evidence="4">
    <location>
        <begin position="553"/>
        <end position="575"/>
    </location>
</feature>
<evidence type="ECO:0000256" key="3">
    <source>
        <dbReference type="SAM" id="Coils"/>
    </source>
</evidence>
<feature type="compositionally biased region" description="Basic and acidic residues" evidence="4">
    <location>
        <begin position="52"/>
        <end position="115"/>
    </location>
</feature>
<dbReference type="RefSeq" id="WP_146452378.1">
    <property type="nucleotide sequence ID" value="NZ_SJPS01000007.1"/>
</dbReference>
<sequence length="575" mass="64904" precursor="true">MPWLSECPRMLFVLLGTISIVFAAGSAVADDKPIAIVEQTAATDEASNDAATAKKEEKASEKVAEEKDGKDAIAAESKESAADVEDNKESDKKSEADEKKSADETAKKTESEKKPKTYTVKRKPLKIEEELSGVFVAREMQEIAVRPDVWSRFVVLEAAEHGQEVKKGDLLVRFDDEQFDDRLAEESIDLRLDELSLMLAEEETPREEKLLELAYREAMRDYDQLVEDHEYYLKTDRPFAERIAEYRFSSAKEDLESQREELAQLKKMYEADELTEETEAIVLRRQEFEVNTAELMLELQEASRDYTMNVSLPRNDLTYTTTLAKAKLVLERAKTARELGISRGKYELEQKREKRAKSVRTNAKILGDRALMDLKSPVDGTVYYGRCVDGKWGEISTLSSKLVPYGTIPPNTVIMTIVNQRPLYVSADLSEKDFSKFKEGLDAVIIPSADDEVELAGKVESVAGIPNASRKFGMHFDLEKNELPEWLVAGMSCTAKVTTYVKKDALQIPKALVQTDKEDEKTKYVMVLGEDDELQRRDVKLGHSKGDMVEILEGLNEGDRISKDTAKKDAEEEDE</sequence>
<dbReference type="Gene3D" id="1.10.287.470">
    <property type="entry name" value="Helix hairpin bin"/>
    <property type="match status" value="1"/>
</dbReference>
<dbReference type="Pfam" id="PF25967">
    <property type="entry name" value="RND-MFP_C"/>
    <property type="match status" value="1"/>
</dbReference>
<evidence type="ECO:0000256" key="2">
    <source>
        <dbReference type="ARBA" id="ARBA00023054"/>
    </source>
</evidence>
<dbReference type="Proteomes" id="UP000318437">
    <property type="component" value="Unassembled WGS sequence"/>
</dbReference>
<feature type="chain" id="PRO_5023098314" evidence="5">
    <location>
        <begin position="24"/>
        <end position="575"/>
    </location>
</feature>
<comment type="caution">
    <text evidence="7">The sequence shown here is derived from an EMBL/GenBank/DDBJ whole genome shotgun (WGS) entry which is preliminary data.</text>
</comment>
<dbReference type="GO" id="GO:0030313">
    <property type="term" value="C:cell envelope"/>
    <property type="evidence" value="ECO:0007669"/>
    <property type="project" value="UniProtKB-SubCell"/>
</dbReference>
<comment type="subcellular location">
    <subcellularLocation>
        <location evidence="1">Cell envelope</location>
    </subcellularLocation>
</comment>
<dbReference type="PANTHER" id="PTHR32347">
    <property type="entry name" value="EFFLUX SYSTEM COMPONENT YKNX-RELATED"/>
    <property type="match status" value="1"/>
</dbReference>
<dbReference type="EMBL" id="SJPS01000007">
    <property type="protein sequence ID" value="TWU22611.1"/>
    <property type="molecule type" value="Genomic_DNA"/>
</dbReference>
<dbReference type="AlphaFoldDB" id="A0A5C6CH54"/>
<name>A0A5C6CH54_9BACT</name>
<reference evidence="7 8" key="1">
    <citation type="submission" date="2019-02" db="EMBL/GenBank/DDBJ databases">
        <title>Deep-cultivation of Planctomycetes and their phenomic and genomic characterization uncovers novel biology.</title>
        <authorList>
            <person name="Wiegand S."/>
            <person name="Jogler M."/>
            <person name="Boedeker C."/>
            <person name="Pinto D."/>
            <person name="Vollmers J."/>
            <person name="Rivas-Marin E."/>
            <person name="Kohn T."/>
            <person name="Peeters S.H."/>
            <person name="Heuer A."/>
            <person name="Rast P."/>
            <person name="Oberbeckmann S."/>
            <person name="Bunk B."/>
            <person name="Jeske O."/>
            <person name="Meyerdierks A."/>
            <person name="Storesund J.E."/>
            <person name="Kallscheuer N."/>
            <person name="Luecker S."/>
            <person name="Lage O.M."/>
            <person name="Pohl T."/>
            <person name="Merkel B.J."/>
            <person name="Hornburger P."/>
            <person name="Mueller R.-W."/>
            <person name="Bruemmer F."/>
            <person name="Labrenz M."/>
            <person name="Spormann A.M."/>
            <person name="Op Den Camp H."/>
            <person name="Overmann J."/>
            <person name="Amann R."/>
            <person name="Jetten M.S.M."/>
            <person name="Mascher T."/>
            <person name="Medema M.H."/>
            <person name="Devos D.P."/>
            <person name="Kaster A.-K."/>
            <person name="Ovreas L."/>
            <person name="Rohde M."/>
            <person name="Galperin M.Y."/>
            <person name="Jogler C."/>
        </authorList>
    </citation>
    <scope>NUCLEOTIDE SEQUENCE [LARGE SCALE GENOMIC DNA]</scope>
    <source>
        <strain evidence="7 8">Pla144</strain>
    </source>
</reference>
<evidence type="ECO:0000256" key="4">
    <source>
        <dbReference type="SAM" id="MobiDB-lite"/>
    </source>
</evidence>
<keyword evidence="8" id="KW-1185">Reference proteome</keyword>
<keyword evidence="5" id="KW-0732">Signal</keyword>
<evidence type="ECO:0000259" key="6">
    <source>
        <dbReference type="Pfam" id="PF25967"/>
    </source>
</evidence>